<dbReference type="InterPro" id="IPR036388">
    <property type="entry name" value="WH-like_DNA-bd_sf"/>
</dbReference>
<keyword evidence="2" id="KW-0238">DNA-binding</keyword>
<sequence>MTPKELKEDLKNLEDNFNFIFQKWSLEILYTLLLKNTAGFGDIKKILEVNSRTLSDKLKMLAKHNYITRKVDSGPPLRVEYSLTRKGKDTVLLALPLLYYSTSV</sequence>
<reference evidence="6" key="1">
    <citation type="submission" date="2015-06" db="EMBL/GenBank/DDBJ databases">
        <title>New insights into the roles of widespread benthic archaea in carbon and nitrogen cycling.</title>
        <authorList>
            <person name="Lazar C.S."/>
            <person name="Baker B.J."/>
            <person name="Seitz K.W."/>
            <person name="Hyde A.S."/>
            <person name="Dick G.J."/>
            <person name="Hinrichs K.-U."/>
            <person name="Teske A.P."/>
        </authorList>
    </citation>
    <scope>NUCLEOTIDE SEQUENCE [LARGE SCALE GENOMIC DNA]</scope>
</reference>
<name>A0A0M0BRX1_9ARCH</name>
<dbReference type="InterPro" id="IPR036390">
    <property type="entry name" value="WH_DNA-bd_sf"/>
</dbReference>
<dbReference type="AlphaFoldDB" id="A0A0M0BRX1"/>
<evidence type="ECO:0000313" key="5">
    <source>
        <dbReference type="EMBL" id="KON30951.1"/>
    </source>
</evidence>
<gene>
    <name evidence="5" type="ORF">AC478_03485</name>
</gene>
<dbReference type="Gene3D" id="1.10.10.10">
    <property type="entry name" value="Winged helix-like DNA-binding domain superfamily/Winged helix DNA-binding domain"/>
    <property type="match status" value="1"/>
</dbReference>
<keyword evidence="1" id="KW-0805">Transcription regulation</keyword>
<protein>
    <recommendedName>
        <fullName evidence="4">HTH hxlR-type domain-containing protein</fullName>
    </recommendedName>
</protein>
<evidence type="ECO:0000256" key="2">
    <source>
        <dbReference type="ARBA" id="ARBA00023125"/>
    </source>
</evidence>
<dbReference type="Pfam" id="PF01638">
    <property type="entry name" value="HxlR"/>
    <property type="match status" value="1"/>
</dbReference>
<evidence type="ECO:0000259" key="4">
    <source>
        <dbReference type="PROSITE" id="PS51118"/>
    </source>
</evidence>
<keyword evidence="3" id="KW-0804">Transcription</keyword>
<feature type="domain" description="HTH hxlR-type" evidence="4">
    <location>
        <begin position="2"/>
        <end position="104"/>
    </location>
</feature>
<dbReference type="SUPFAM" id="SSF46785">
    <property type="entry name" value="Winged helix' DNA-binding domain"/>
    <property type="match status" value="1"/>
</dbReference>
<dbReference type="GO" id="GO:0003677">
    <property type="term" value="F:DNA binding"/>
    <property type="evidence" value="ECO:0007669"/>
    <property type="project" value="UniProtKB-KW"/>
</dbReference>
<comment type="caution">
    <text evidence="5">The sequence shown here is derived from an EMBL/GenBank/DDBJ whole genome shotgun (WGS) entry which is preliminary data.</text>
</comment>
<evidence type="ECO:0000256" key="3">
    <source>
        <dbReference type="ARBA" id="ARBA00023163"/>
    </source>
</evidence>
<evidence type="ECO:0000313" key="6">
    <source>
        <dbReference type="Proteomes" id="UP000054016"/>
    </source>
</evidence>
<accession>A0A0M0BRX1</accession>
<dbReference type="PROSITE" id="PS51118">
    <property type="entry name" value="HTH_HXLR"/>
    <property type="match status" value="1"/>
</dbReference>
<proteinExistence type="predicted"/>
<evidence type="ECO:0000256" key="1">
    <source>
        <dbReference type="ARBA" id="ARBA00023015"/>
    </source>
</evidence>
<organism evidence="5 6">
    <name type="scientific">miscellaneous Crenarchaeota group-1 archaeon SG8-32-3</name>
    <dbReference type="NCBI Taxonomy" id="1685125"/>
    <lineage>
        <taxon>Archaea</taxon>
        <taxon>Candidatus Bathyarchaeota</taxon>
        <taxon>MCG-1</taxon>
    </lineage>
</organism>
<dbReference type="InterPro" id="IPR002577">
    <property type="entry name" value="HTH_HxlR"/>
</dbReference>
<dbReference type="EMBL" id="LFWV01000047">
    <property type="protein sequence ID" value="KON30951.1"/>
    <property type="molecule type" value="Genomic_DNA"/>
</dbReference>
<dbReference type="Proteomes" id="UP000054016">
    <property type="component" value="Unassembled WGS sequence"/>
</dbReference>
<dbReference type="PANTHER" id="PTHR33204">
    <property type="entry name" value="TRANSCRIPTIONAL REGULATOR, MARR FAMILY"/>
    <property type="match status" value="1"/>
</dbReference>
<dbReference type="PANTHER" id="PTHR33204:SF18">
    <property type="entry name" value="TRANSCRIPTIONAL REGULATORY PROTEIN"/>
    <property type="match status" value="1"/>
</dbReference>